<proteinExistence type="predicted"/>
<dbReference type="InterPro" id="IPR015943">
    <property type="entry name" value="WD40/YVTN_repeat-like_dom_sf"/>
</dbReference>
<sequence length="120" mass="13135">MTPFGSDLLLLGVWGGLTGAVRDLVAHEHAGRAITYLATSPDGRWLAVLSHRTQQTLFERGTEDDGLVRVYDPHTGHCLAETRTHESVPGPTGCRWSRDGTALYVYGHKGLHGYTWLPPA</sequence>
<evidence type="ECO:0000313" key="2">
    <source>
        <dbReference type="Proteomes" id="UP000482800"/>
    </source>
</evidence>
<dbReference type="InterPro" id="IPR011044">
    <property type="entry name" value="Quino_amine_DH_bsu"/>
</dbReference>
<dbReference type="AlphaFoldDB" id="A0A6V8KEE1"/>
<dbReference type="RefSeq" id="WP_173062364.1">
    <property type="nucleotide sequence ID" value="NZ_BAABGO010000016.1"/>
</dbReference>
<accession>A0A6V8KEE1</accession>
<evidence type="ECO:0000313" key="1">
    <source>
        <dbReference type="EMBL" id="GFJ82184.1"/>
    </source>
</evidence>
<gene>
    <name evidence="1" type="ORF">Phou_063640</name>
</gene>
<protein>
    <recommendedName>
        <fullName evidence="3">Anaphase-promoting complex subunit 4 WD40 domain-containing protein</fullName>
    </recommendedName>
</protein>
<dbReference type="Gene3D" id="2.130.10.10">
    <property type="entry name" value="YVTN repeat-like/Quinoprotein amine dehydrogenase"/>
    <property type="match status" value="1"/>
</dbReference>
<name>A0A6V8KEE1_9ACTN</name>
<reference evidence="1 2" key="1">
    <citation type="submission" date="2020-03" db="EMBL/GenBank/DDBJ databases">
        <title>Whole genome shotgun sequence of Phytohabitans houttuyneae NBRC 108639.</title>
        <authorList>
            <person name="Komaki H."/>
            <person name="Tamura T."/>
        </authorList>
    </citation>
    <scope>NUCLEOTIDE SEQUENCE [LARGE SCALE GENOMIC DNA]</scope>
    <source>
        <strain evidence="1 2">NBRC 108639</strain>
    </source>
</reference>
<reference evidence="1 2" key="2">
    <citation type="submission" date="2020-03" db="EMBL/GenBank/DDBJ databases">
        <authorList>
            <person name="Ichikawa N."/>
            <person name="Kimura A."/>
            <person name="Kitahashi Y."/>
            <person name="Uohara A."/>
        </authorList>
    </citation>
    <scope>NUCLEOTIDE SEQUENCE [LARGE SCALE GENOMIC DNA]</scope>
    <source>
        <strain evidence="1 2">NBRC 108639</strain>
    </source>
</reference>
<keyword evidence="2" id="KW-1185">Reference proteome</keyword>
<dbReference type="EMBL" id="BLPF01000002">
    <property type="protein sequence ID" value="GFJ82184.1"/>
    <property type="molecule type" value="Genomic_DNA"/>
</dbReference>
<comment type="caution">
    <text evidence="1">The sequence shown here is derived from an EMBL/GenBank/DDBJ whole genome shotgun (WGS) entry which is preliminary data.</text>
</comment>
<evidence type="ECO:0008006" key="3">
    <source>
        <dbReference type="Google" id="ProtNLM"/>
    </source>
</evidence>
<organism evidence="1 2">
    <name type="scientific">Phytohabitans houttuyneae</name>
    <dbReference type="NCBI Taxonomy" id="1076126"/>
    <lineage>
        <taxon>Bacteria</taxon>
        <taxon>Bacillati</taxon>
        <taxon>Actinomycetota</taxon>
        <taxon>Actinomycetes</taxon>
        <taxon>Micromonosporales</taxon>
        <taxon>Micromonosporaceae</taxon>
    </lineage>
</organism>
<dbReference type="Proteomes" id="UP000482800">
    <property type="component" value="Unassembled WGS sequence"/>
</dbReference>
<dbReference type="SUPFAM" id="SSF50969">
    <property type="entry name" value="YVTN repeat-like/Quinoprotein amine dehydrogenase"/>
    <property type="match status" value="1"/>
</dbReference>